<dbReference type="EMBL" id="JBHSHL010000061">
    <property type="protein sequence ID" value="MFC4805722.1"/>
    <property type="molecule type" value="Genomic_DNA"/>
</dbReference>
<feature type="DNA-binding region" description="H-T-H motif" evidence="2">
    <location>
        <begin position="42"/>
        <end position="61"/>
    </location>
</feature>
<protein>
    <submittedName>
        <fullName evidence="4">TetR/AcrR family transcriptional regulator</fullName>
    </submittedName>
</protein>
<keyword evidence="1 2" id="KW-0238">DNA-binding</keyword>
<dbReference type="InterPro" id="IPR001647">
    <property type="entry name" value="HTH_TetR"/>
</dbReference>
<sequence length="227" mass="26493">MEEVSSDKKALQKKQKQRLRITNYFLDAAVNIIEEEGVEAVTIRKVADIAGFNSATLYNYFDDLQHLLFLASMTYLQEYIDGLPTYIKRANNSEELYLQIWNCFIDFSYLRPDIYYILFFSDIKCDMDTYVLQYYSLRPLDVKHFSKEVQKMLKNSSIRKRTQVLIDQCVEEGFVKEEMGPAISDITTSVYESLLMQVKRKSILPGVAKELCMKYVNTIYHGLKGLD</sequence>
<dbReference type="InterPro" id="IPR009057">
    <property type="entry name" value="Homeodomain-like_sf"/>
</dbReference>
<dbReference type="Pfam" id="PF00440">
    <property type="entry name" value="TetR_N"/>
    <property type="match status" value="1"/>
</dbReference>
<evidence type="ECO:0000259" key="3">
    <source>
        <dbReference type="PROSITE" id="PS50977"/>
    </source>
</evidence>
<organism evidence="4 5">
    <name type="scientific">Filifactor villosus</name>
    <dbReference type="NCBI Taxonomy" id="29374"/>
    <lineage>
        <taxon>Bacteria</taxon>
        <taxon>Bacillati</taxon>
        <taxon>Bacillota</taxon>
        <taxon>Clostridia</taxon>
        <taxon>Peptostreptococcales</taxon>
        <taxon>Filifactoraceae</taxon>
        <taxon>Filifactor</taxon>
    </lineage>
</organism>
<dbReference type="Proteomes" id="UP001595916">
    <property type="component" value="Unassembled WGS sequence"/>
</dbReference>
<dbReference type="Gene3D" id="1.10.357.10">
    <property type="entry name" value="Tetracycline Repressor, domain 2"/>
    <property type="match status" value="1"/>
</dbReference>
<keyword evidence="5" id="KW-1185">Reference proteome</keyword>
<evidence type="ECO:0000313" key="5">
    <source>
        <dbReference type="Proteomes" id="UP001595916"/>
    </source>
</evidence>
<evidence type="ECO:0000313" key="4">
    <source>
        <dbReference type="EMBL" id="MFC4805722.1"/>
    </source>
</evidence>
<gene>
    <name evidence="4" type="ORF">ACFO4R_11770</name>
</gene>
<evidence type="ECO:0000256" key="2">
    <source>
        <dbReference type="PROSITE-ProRule" id="PRU00335"/>
    </source>
</evidence>
<accession>A0ABV9QMY3</accession>
<dbReference type="PRINTS" id="PR00455">
    <property type="entry name" value="HTHTETR"/>
</dbReference>
<evidence type="ECO:0000256" key="1">
    <source>
        <dbReference type="ARBA" id="ARBA00023125"/>
    </source>
</evidence>
<reference evidence="5" key="1">
    <citation type="journal article" date="2019" name="Int. J. Syst. Evol. Microbiol.">
        <title>The Global Catalogue of Microorganisms (GCM) 10K type strain sequencing project: providing services to taxonomists for standard genome sequencing and annotation.</title>
        <authorList>
            <consortium name="The Broad Institute Genomics Platform"/>
            <consortium name="The Broad Institute Genome Sequencing Center for Infectious Disease"/>
            <person name="Wu L."/>
            <person name="Ma J."/>
        </authorList>
    </citation>
    <scope>NUCLEOTIDE SEQUENCE [LARGE SCALE GENOMIC DNA]</scope>
    <source>
        <strain evidence="5">CCUG 46385</strain>
    </source>
</reference>
<dbReference type="RefSeq" id="WP_379789388.1">
    <property type="nucleotide sequence ID" value="NZ_JBHSHL010000061.1"/>
</dbReference>
<comment type="caution">
    <text evidence="4">The sequence shown here is derived from an EMBL/GenBank/DDBJ whole genome shotgun (WGS) entry which is preliminary data.</text>
</comment>
<dbReference type="PROSITE" id="PS50977">
    <property type="entry name" value="HTH_TETR_2"/>
    <property type="match status" value="1"/>
</dbReference>
<feature type="domain" description="HTH tetR-type" evidence="3">
    <location>
        <begin position="19"/>
        <end position="79"/>
    </location>
</feature>
<dbReference type="SUPFAM" id="SSF46689">
    <property type="entry name" value="Homeodomain-like"/>
    <property type="match status" value="1"/>
</dbReference>
<proteinExistence type="predicted"/>
<name>A0ABV9QMY3_9FIRM</name>